<evidence type="ECO:0008006" key="4">
    <source>
        <dbReference type="Google" id="ProtNLM"/>
    </source>
</evidence>
<dbReference type="EMBL" id="CP018171">
    <property type="protein sequence ID" value="APH71517.1"/>
    <property type="molecule type" value="Genomic_DNA"/>
</dbReference>
<keyword evidence="3" id="KW-1185">Reference proteome</keyword>
<evidence type="ECO:0000256" key="1">
    <source>
        <dbReference type="SAM" id="MobiDB-lite"/>
    </source>
</evidence>
<accession>A0A1L3SQ11</accession>
<reference evidence="3" key="1">
    <citation type="submission" date="2016-11" db="EMBL/GenBank/DDBJ databases">
        <title>Mesorhizobium oceanicum sp. nov., isolated from deep seawater in South China Sea.</title>
        <authorList>
            <person name="Fu G.-Y."/>
        </authorList>
    </citation>
    <scope>NUCLEOTIDE SEQUENCE [LARGE SCALE GENOMIC DNA]</scope>
    <source>
        <strain evidence="3">B7</strain>
    </source>
</reference>
<evidence type="ECO:0000313" key="2">
    <source>
        <dbReference type="EMBL" id="APH71517.1"/>
    </source>
</evidence>
<protein>
    <recommendedName>
        <fullName evidence="4">DUF2336 domain-containing protein</fullName>
    </recommendedName>
</protein>
<dbReference type="OrthoDB" id="8437243at2"/>
<dbReference type="KEGG" id="meso:BSQ44_09135"/>
<proteinExistence type="predicted"/>
<dbReference type="RefSeq" id="WP_072603260.1">
    <property type="nucleotide sequence ID" value="NZ_CP018171.1"/>
</dbReference>
<feature type="region of interest" description="Disordered" evidence="1">
    <location>
        <begin position="147"/>
        <end position="167"/>
    </location>
</feature>
<sequence>MSAEFRQVANRNGSGKSERLVRAAVSAFCSLTRPTRREITQLGQLVLPLLDRVPVDAKRYVSAALSDSRYAPIDLVLRLCEEPVDICAPLLIRSPLLDNGHLVRIIGKMGARHAAAMLRRPRLHPAIAALAGKLGDAGTQPALPVMQTQDRSPAGEPSPNAIEPDFPSPFREEVVEEVRKRLRHIMAGSSAGKSARLGPVQRGFTMAARDYERLKANVLSGNAAFFQSALADTLGIDYPTAQTIVNSRDYDDLIAAFRHIGLSEEEAFLLVCAACPDRFRSVEEIRSFADRYRSLRIRAADRKVGEWKPAQDARPSPQGEVVPFIRVTGGLKAS</sequence>
<dbReference type="Proteomes" id="UP000182840">
    <property type="component" value="Chromosome"/>
</dbReference>
<gene>
    <name evidence="2" type="ORF">BSQ44_09135</name>
</gene>
<name>A0A1L3SQ11_9HYPH</name>
<evidence type="ECO:0000313" key="3">
    <source>
        <dbReference type="Proteomes" id="UP000182840"/>
    </source>
</evidence>
<dbReference type="AlphaFoldDB" id="A0A1L3SQ11"/>
<organism evidence="2 3">
    <name type="scientific">Aquibium oceanicum</name>
    <dbReference type="NCBI Taxonomy" id="1670800"/>
    <lineage>
        <taxon>Bacteria</taxon>
        <taxon>Pseudomonadati</taxon>
        <taxon>Pseudomonadota</taxon>
        <taxon>Alphaproteobacteria</taxon>
        <taxon>Hyphomicrobiales</taxon>
        <taxon>Phyllobacteriaceae</taxon>
        <taxon>Aquibium</taxon>
    </lineage>
</organism>